<protein>
    <recommendedName>
        <fullName evidence="4">DUF4179 domain-containing protein</fullName>
    </recommendedName>
</protein>
<evidence type="ECO:0000256" key="1">
    <source>
        <dbReference type="SAM" id="SignalP"/>
    </source>
</evidence>
<dbReference type="AlphaFoldDB" id="A0A4R1XZ43"/>
<dbReference type="OrthoDB" id="6711284at2"/>
<proteinExistence type="predicted"/>
<accession>A0A4R1XZ43</accession>
<name>A0A4R1XZ43_ACICA</name>
<organism evidence="2 3">
    <name type="scientific">Acinetobacter calcoaceticus</name>
    <dbReference type="NCBI Taxonomy" id="471"/>
    <lineage>
        <taxon>Bacteria</taxon>
        <taxon>Pseudomonadati</taxon>
        <taxon>Pseudomonadota</taxon>
        <taxon>Gammaproteobacteria</taxon>
        <taxon>Moraxellales</taxon>
        <taxon>Moraxellaceae</taxon>
        <taxon>Acinetobacter</taxon>
        <taxon>Acinetobacter calcoaceticus/baumannii complex</taxon>
    </lineage>
</organism>
<evidence type="ECO:0008006" key="4">
    <source>
        <dbReference type="Google" id="ProtNLM"/>
    </source>
</evidence>
<dbReference type="Proteomes" id="UP000294963">
    <property type="component" value="Unassembled WGS sequence"/>
</dbReference>
<feature type="chain" id="PRO_5020996265" description="DUF4179 domain-containing protein" evidence="1">
    <location>
        <begin position="24"/>
        <end position="101"/>
    </location>
</feature>
<comment type="caution">
    <text evidence="2">The sequence shown here is derived from an EMBL/GenBank/DDBJ whole genome shotgun (WGS) entry which is preliminary data.</text>
</comment>
<evidence type="ECO:0000313" key="3">
    <source>
        <dbReference type="Proteomes" id="UP000294963"/>
    </source>
</evidence>
<keyword evidence="3" id="KW-1185">Reference proteome</keyword>
<reference evidence="2 3" key="1">
    <citation type="submission" date="2019-03" db="EMBL/GenBank/DDBJ databases">
        <title>Genomic analyses of the natural microbiome of Caenorhabditis elegans.</title>
        <authorList>
            <person name="Samuel B."/>
        </authorList>
    </citation>
    <scope>NUCLEOTIDE SEQUENCE [LARGE SCALE GENOMIC DNA]</scope>
    <source>
        <strain evidence="2 3">JUb89</strain>
    </source>
</reference>
<feature type="signal peptide" evidence="1">
    <location>
        <begin position="1"/>
        <end position="23"/>
    </location>
</feature>
<evidence type="ECO:0000313" key="2">
    <source>
        <dbReference type="EMBL" id="TCM69109.1"/>
    </source>
</evidence>
<gene>
    <name evidence="2" type="ORF">EC844_10354</name>
</gene>
<keyword evidence="1" id="KW-0732">Signal</keyword>
<dbReference type="EMBL" id="SLVJ01000003">
    <property type="protein sequence ID" value="TCM69109.1"/>
    <property type="molecule type" value="Genomic_DNA"/>
</dbReference>
<sequence>MNSKLLKVLLISLSLGVIHTAQAAALNDTPKIVSSTIVTGKPSPIEKALMQQKRGDFKSINTNDQLKILAAINNAPTQNFLAEQHQRFSRLLQSLFQPHSS</sequence>